<protein>
    <recommendedName>
        <fullName evidence="3">F-box domain-containing protein</fullName>
    </recommendedName>
</protein>
<organism evidence="1 2">
    <name type="scientific">Obba rivulosa</name>
    <dbReference type="NCBI Taxonomy" id="1052685"/>
    <lineage>
        <taxon>Eukaryota</taxon>
        <taxon>Fungi</taxon>
        <taxon>Dikarya</taxon>
        <taxon>Basidiomycota</taxon>
        <taxon>Agaricomycotina</taxon>
        <taxon>Agaricomycetes</taxon>
        <taxon>Polyporales</taxon>
        <taxon>Gelatoporiaceae</taxon>
        <taxon>Obba</taxon>
    </lineage>
</organism>
<name>A0A8E2DHJ6_9APHY</name>
<reference evidence="1 2" key="1">
    <citation type="submission" date="2016-07" db="EMBL/GenBank/DDBJ databases">
        <title>Draft genome of the white-rot fungus Obba rivulosa 3A-2.</title>
        <authorList>
            <consortium name="DOE Joint Genome Institute"/>
            <person name="Miettinen O."/>
            <person name="Riley R."/>
            <person name="Acob R."/>
            <person name="Barry K."/>
            <person name="Cullen D."/>
            <person name="De Vries R."/>
            <person name="Hainaut M."/>
            <person name="Hatakka A."/>
            <person name="Henrissat B."/>
            <person name="Hilden K."/>
            <person name="Kuo R."/>
            <person name="Labutti K."/>
            <person name="Lipzen A."/>
            <person name="Makela M.R."/>
            <person name="Sandor L."/>
            <person name="Spatafora J.W."/>
            <person name="Grigoriev I.V."/>
            <person name="Hibbett D.S."/>
        </authorList>
    </citation>
    <scope>NUCLEOTIDE SEQUENCE [LARGE SCALE GENOMIC DNA]</scope>
    <source>
        <strain evidence="1 2">3A-2</strain>
    </source>
</reference>
<accession>A0A8E2DHJ6</accession>
<evidence type="ECO:0008006" key="3">
    <source>
        <dbReference type="Google" id="ProtNLM"/>
    </source>
</evidence>
<dbReference type="GO" id="GO:0019005">
    <property type="term" value="C:SCF ubiquitin ligase complex"/>
    <property type="evidence" value="ECO:0007669"/>
    <property type="project" value="TreeGrafter"/>
</dbReference>
<dbReference type="InterPro" id="IPR032675">
    <property type="entry name" value="LRR_dom_sf"/>
</dbReference>
<dbReference type="Gene3D" id="3.80.10.10">
    <property type="entry name" value="Ribonuclease Inhibitor"/>
    <property type="match status" value="1"/>
</dbReference>
<dbReference type="AlphaFoldDB" id="A0A8E2DHJ6"/>
<evidence type="ECO:0000313" key="2">
    <source>
        <dbReference type="Proteomes" id="UP000250043"/>
    </source>
</evidence>
<proteinExistence type="predicted"/>
<gene>
    <name evidence="1" type="ORF">OBBRIDRAFT_272607</name>
</gene>
<keyword evidence="2" id="KW-1185">Reference proteome</keyword>
<dbReference type="PANTHER" id="PTHR13318">
    <property type="entry name" value="PARTNER OF PAIRED, ISOFORM B-RELATED"/>
    <property type="match status" value="1"/>
</dbReference>
<dbReference type="OrthoDB" id="3222238at2759"/>
<dbReference type="Proteomes" id="UP000250043">
    <property type="component" value="Unassembled WGS sequence"/>
</dbReference>
<dbReference type="SUPFAM" id="SSF52047">
    <property type="entry name" value="RNI-like"/>
    <property type="match status" value="1"/>
</dbReference>
<sequence>MSLSKRPTMHQTLRKREILYRIFAFARSDALCDGTGNAVVATAARVCKSWTYPALDILWRELDSLLPLINICHELQLRIRTTGAVVALIRASPNSHDLESGKIIPDRHWATFQRYARRIRSLKLGSSRVGGSSEVELFIIQFITRNGGPFLPCLLELDITINFPGDNVAAMLVCSSLRKLTLRGSCSQNDSFWHSWLMYDFLTADTMRDIASKVPQLRILVLEELPDDCVRTFTELPDLRRLEVVHYRESLPPLPDTTLGRVVSPRFDYLRAADNVRHFTTLRSVSVDGDHIAVWEALRGMRSTELWEVSVHYCGALVSLNSILELFPAQFPALMKLTLAIDLNDPPSLGLLIPVSQYLNPLLQVQSLEDVDISFGTTGQLNLTNRDIQAFAECWPKLRLLHLRGAPSDFVEYSIDSLLHFARSCPDLDSLCLPSPNTIVPFKWMDDIPYPMLNHGLRHLTFHESFPLSVCDHHQVALFLYSVFPHLDVRLDRVRLSDPPSPDIDNWKSPLLMPFSPFELGHCKSPLLIPFSPFELGHCNHWGKVLSILDVLQATQEQQIVRTLTKDLARVKVEDGISLPVSQHRL</sequence>
<evidence type="ECO:0000313" key="1">
    <source>
        <dbReference type="EMBL" id="OCH85914.1"/>
    </source>
</evidence>
<dbReference type="EMBL" id="KV722555">
    <property type="protein sequence ID" value="OCH85914.1"/>
    <property type="molecule type" value="Genomic_DNA"/>
</dbReference>
<dbReference type="GO" id="GO:0031146">
    <property type="term" value="P:SCF-dependent proteasomal ubiquitin-dependent protein catabolic process"/>
    <property type="evidence" value="ECO:0007669"/>
    <property type="project" value="TreeGrafter"/>
</dbReference>